<dbReference type="AlphaFoldDB" id="A0A4P2Q841"/>
<dbReference type="SMART" id="SM00382">
    <property type="entry name" value="AAA"/>
    <property type="match status" value="1"/>
</dbReference>
<evidence type="ECO:0000256" key="6">
    <source>
        <dbReference type="SAM" id="MobiDB-lite"/>
    </source>
</evidence>
<reference evidence="8 9" key="1">
    <citation type="submission" date="2015-09" db="EMBL/GenBank/DDBJ databases">
        <title>Sorangium comparison.</title>
        <authorList>
            <person name="Zaburannyi N."/>
            <person name="Bunk B."/>
            <person name="Overmann J."/>
            <person name="Mueller R."/>
        </authorList>
    </citation>
    <scope>NUCLEOTIDE SEQUENCE [LARGE SCALE GENOMIC DNA]</scope>
    <source>
        <strain evidence="8 9">So ceGT47</strain>
    </source>
</reference>
<dbReference type="Pfam" id="PF00158">
    <property type="entry name" value="Sigma54_activat"/>
    <property type="match status" value="1"/>
</dbReference>
<evidence type="ECO:0000313" key="9">
    <source>
        <dbReference type="Proteomes" id="UP000295781"/>
    </source>
</evidence>
<dbReference type="GO" id="GO:0043565">
    <property type="term" value="F:sequence-specific DNA binding"/>
    <property type="evidence" value="ECO:0007669"/>
    <property type="project" value="InterPro"/>
</dbReference>
<dbReference type="SUPFAM" id="SSF46689">
    <property type="entry name" value="Homeodomain-like"/>
    <property type="match status" value="1"/>
</dbReference>
<dbReference type="InterPro" id="IPR002078">
    <property type="entry name" value="Sigma_54_int"/>
</dbReference>
<organism evidence="8 9">
    <name type="scientific">Sorangium cellulosum</name>
    <name type="common">Polyangium cellulosum</name>
    <dbReference type="NCBI Taxonomy" id="56"/>
    <lineage>
        <taxon>Bacteria</taxon>
        <taxon>Pseudomonadati</taxon>
        <taxon>Myxococcota</taxon>
        <taxon>Polyangia</taxon>
        <taxon>Polyangiales</taxon>
        <taxon>Polyangiaceae</taxon>
        <taxon>Sorangium</taxon>
    </lineage>
</organism>
<dbReference type="Pfam" id="PF02954">
    <property type="entry name" value="HTH_8"/>
    <property type="match status" value="1"/>
</dbReference>
<dbReference type="InterPro" id="IPR027417">
    <property type="entry name" value="P-loop_NTPase"/>
</dbReference>
<evidence type="ECO:0000259" key="7">
    <source>
        <dbReference type="PROSITE" id="PS50045"/>
    </source>
</evidence>
<evidence type="ECO:0000256" key="5">
    <source>
        <dbReference type="ARBA" id="ARBA00023163"/>
    </source>
</evidence>
<dbReference type="PANTHER" id="PTHR32071">
    <property type="entry name" value="TRANSCRIPTIONAL REGULATORY PROTEIN"/>
    <property type="match status" value="1"/>
</dbReference>
<keyword evidence="1" id="KW-0547">Nucleotide-binding</keyword>
<keyword evidence="4" id="KW-0238">DNA-binding</keyword>
<feature type="domain" description="Sigma-54 factor interaction" evidence="7">
    <location>
        <begin position="189"/>
        <end position="418"/>
    </location>
</feature>
<dbReference type="Gene3D" id="1.10.10.60">
    <property type="entry name" value="Homeodomain-like"/>
    <property type="match status" value="1"/>
</dbReference>
<dbReference type="InterPro" id="IPR009057">
    <property type="entry name" value="Homeodomain-like_sf"/>
</dbReference>
<dbReference type="PANTHER" id="PTHR32071:SF57">
    <property type="entry name" value="C4-DICARBOXYLATE TRANSPORT TRANSCRIPTIONAL REGULATORY PROTEIN DCTD"/>
    <property type="match status" value="1"/>
</dbReference>
<dbReference type="CDD" id="cd00009">
    <property type="entry name" value="AAA"/>
    <property type="match status" value="1"/>
</dbReference>
<dbReference type="Gene3D" id="3.40.50.300">
    <property type="entry name" value="P-loop containing nucleotide triphosphate hydrolases"/>
    <property type="match status" value="1"/>
</dbReference>
<dbReference type="InterPro" id="IPR058031">
    <property type="entry name" value="AAA_lid_NorR"/>
</dbReference>
<dbReference type="Pfam" id="PF25601">
    <property type="entry name" value="AAA_lid_14"/>
    <property type="match status" value="1"/>
</dbReference>
<evidence type="ECO:0000313" key="8">
    <source>
        <dbReference type="EMBL" id="AUX25695.1"/>
    </source>
</evidence>
<dbReference type="InterPro" id="IPR003593">
    <property type="entry name" value="AAA+_ATPase"/>
</dbReference>
<dbReference type="PROSITE" id="PS00688">
    <property type="entry name" value="SIGMA54_INTERACT_3"/>
    <property type="match status" value="1"/>
</dbReference>
<feature type="region of interest" description="Disordered" evidence="6">
    <location>
        <begin position="429"/>
        <end position="450"/>
    </location>
</feature>
<evidence type="ECO:0000256" key="2">
    <source>
        <dbReference type="ARBA" id="ARBA00022840"/>
    </source>
</evidence>
<dbReference type="PROSITE" id="PS50045">
    <property type="entry name" value="SIGMA54_INTERACT_4"/>
    <property type="match status" value="1"/>
</dbReference>
<evidence type="ECO:0000256" key="3">
    <source>
        <dbReference type="ARBA" id="ARBA00023015"/>
    </source>
</evidence>
<dbReference type="InterPro" id="IPR002197">
    <property type="entry name" value="HTH_Fis"/>
</dbReference>
<dbReference type="FunFam" id="3.40.50.300:FF:000006">
    <property type="entry name" value="DNA-binding transcriptional regulator NtrC"/>
    <property type="match status" value="1"/>
</dbReference>
<dbReference type="PROSITE" id="PS00676">
    <property type="entry name" value="SIGMA54_INTERACT_2"/>
    <property type="match status" value="1"/>
</dbReference>
<dbReference type="OrthoDB" id="9814761at2"/>
<dbReference type="PRINTS" id="PR01590">
    <property type="entry name" value="HTHFIS"/>
</dbReference>
<sequence length="539" mass="57686">MNRLLLTWSDAGTLGPAPAHQGRRPDSDRGPVQRLLDQDESRYDAIVILTIPAGEAPSRALAERARARAPRVELRVVDVDDPSDHAKLFRAVGPLAGQLKRAFPEAGWAIDVLLSAGTPQAQTIWVILVQAGILPARMLQVIPAAFVPRPHPRPVREVRLDIEGFPEIRALREEVVRLRAEARTREAVLVGESEPMRALRARIARVAATDVPVLIVGETGTGKELVARAIHEHSPRRRGPFIAENCGVFAEGVLASELFGHEAGAFTGAAGRRRGVFEQAHGGTLFLDEIGELSPRVQASLLRVLQDGTLRRVGGEAKIQLDVRVVAATHRDLAAMVADGAFREDLFYRLRGAILEVPPLRDRGGDIEILVEAFLDEVRARRKGRGLEVTRAALRRLHHHPWPGNVRELRAEVHRWGVFCDDTVDAGDLAPEITSPPARPAGSGAGAHAHGAGALGAGAHALGAGAHAHGAGAAAGGERLATLAEAVESAERAAIARALDAHQGNISRAARALGIDRNTLKRKRAAYGLGSASAPRGRR</sequence>
<feature type="compositionally biased region" description="Basic and acidic residues" evidence="6">
    <location>
        <begin position="23"/>
        <end position="32"/>
    </location>
</feature>
<feature type="region of interest" description="Disordered" evidence="6">
    <location>
        <begin position="9"/>
        <end position="32"/>
    </location>
</feature>
<dbReference type="SUPFAM" id="SSF52540">
    <property type="entry name" value="P-loop containing nucleoside triphosphate hydrolases"/>
    <property type="match status" value="1"/>
</dbReference>
<gene>
    <name evidence="8" type="primary">fis</name>
    <name evidence="8" type="ORF">SOCEGT47_062440</name>
</gene>
<dbReference type="RefSeq" id="WP_129352775.1">
    <property type="nucleotide sequence ID" value="NZ_CP012670.1"/>
</dbReference>
<dbReference type="EMBL" id="CP012670">
    <property type="protein sequence ID" value="AUX25695.1"/>
    <property type="molecule type" value="Genomic_DNA"/>
</dbReference>
<dbReference type="InterPro" id="IPR025943">
    <property type="entry name" value="Sigma_54_int_dom_ATP-bd_2"/>
</dbReference>
<proteinExistence type="predicted"/>
<dbReference type="GO" id="GO:0005524">
    <property type="term" value="F:ATP binding"/>
    <property type="evidence" value="ECO:0007669"/>
    <property type="project" value="UniProtKB-KW"/>
</dbReference>
<dbReference type="Gene3D" id="1.10.8.60">
    <property type="match status" value="1"/>
</dbReference>
<evidence type="ECO:0000256" key="4">
    <source>
        <dbReference type="ARBA" id="ARBA00023125"/>
    </source>
</evidence>
<keyword evidence="2" id="KW-0067">ATP-binding</keyword>
<dbReference type="GO" id="GO:0006355">
    <property type="term" value="P:regulation of DNA-templated transcription"/>
    <property type="evidence" value="ECO:0007669"/>
    <property type="project" value="InterPro"/>
</dbReference>
<dbReference type="PROSITE" id="PS00675">
    <property type="entry name" value="SIGMA54_INTERACT_1"/>
    <property type="match status" value="1"/>
</dbReference>
<dbReference type="InterPro" id="IPR025944">
    <property type="entry name" value="Sigma_54_int_dom_CS"/>
</dbReference>
<name>A0A4P2Q841_SORCE</name>
<dbReference type="Proteomes" id="UP000295781">
    <property type="component" value="Chromosome"/>
</dbReference>
<evidence type="ECO:0000256" key="1">
    <source>
        <dbReference type="ARBA" id="ARBA00022741"/>
    </source>
</evidence>
<dbReference type="InterPro" id="IPR025662">
    <property type="entry name" value="Sigma_54_int_dom_ATP-bd_1"/>
</dbReference>
<keyword evidence="5" id="KW-0804">Transcription</keyword>
<keyword evidence="3" id="KW-0805">Transcription regulation</keyword>
<protein>
    <submittedName>
        <fullName evidence="8">Fis family transcriptional regulator</fullName>
    </submittedName>
</protein>
<accession>A0A4P2Q841</accession>